<dbReference type="PANTHER" id="PTHR43106:SF1">
    <property type="entry name" value="DEHYDROGENASE-RELATED"/>
    <property type="match status" value="1"/>
</dbReference>
<gene>
    <name evidence="1" type="ORF">LC087_18140</name>
</gene>
<proteinExistence type="predicted"/>
<evidence type="ECO:0000313" key="2">
    <source>
        <dbReference type="Proteomes" id="UP001197974"/>
    </source>
</evidence>
<dbReference type="InterPro" id="IPR036188">
    <property type="entry name" value="FAD/NAD-bd_sf"/>
</dbReference>
<dbReference type="Proteomes" id="UP001197974">
    <property type="component" value="Chromosome"/>
</dbReference>
<organism evidence="1 2">
    <name type="scientific">Bacillus carboniphilus</name>
    <dbReference type="NCBI Taxonomy" id="86663"/>
    <lineage>
        <taxon>Bacteria</taxon>
        <taxon>Bacillati</taxon>
        <taxon>Bacillota</taxon>
        <taxon>Bacilli</taxon>
        <taxon>Bacillales</taxon>
        <taxon>Bacillaceae</taxon>
        <taxon>Bacillus</taxon>
    </lineage>
</organism>
<accession>A0ABY9JV29</accession>
<keyword evidence="2" id="KW-1185">Reference proteome</keyword>
<dbReference type="EMBL" id="CP129013">
    <property type="protein sequence ID" value="WLR42578.1"/>
    <property type="molecule type" value="Genomic_DNA"/>
</dbReference>
<dbReference type="Gene3D" id="3.50.50.60">
    <property type="entry name" value="FAD/NAD(P)-binding domain"/>
    <property type="match status" value="2"/>
</dbReference>
<evidence type="ECO:0000313" key="1">
    <source>
        <dbReference type="EMBL" id="WLR42578.1"/>
    </source>
</evidence>
<reference evidence="1 2" key="1">
    <citation type="submission" date="2023-06" db="EMBL/GenBank/DDBJ databases">
        <title>Five Gram-positive bacteria isolated from mangrove sediments in Shenzhen, Guangdong, China.</title>
        <authorList>
            <person name="Yu S."/>
            <person name="Zheng W."/>
            <person name="Huang Y."/>
        </authorList>
    </citation>
    <scope>NUCLEOTIDE SEQUENCE [LARGE SCALE GENOMIC DNA]</scope>
    <source>
        <strain evidence="1 2">SaN35-3</strain>
    </source>
</reference>
<dbReference type="SUPFAM" id="SSF51905">
    <property type="entry name" value="FAD/NAD(P)-binding domain"/>
    <property type="match status" value="1"/>
</dbReference>
<protein>
    <submittedName>
        <fullName evidence="1">NAD(P)-binding protein</fullName>
    </submittedName>
</protein>
<dbReference type="RefSeq" id="WP_226542582.1">
    <property type="nucleotide sequence ID" value="NZ_CP129013.1"/>
</dbReference>
<dbReference type="Pfam" id="PF13450">
    <property type="entry name" value="NAD_binding_8"/>
    <property type="match status" value="1"/>
</dbReference>
<sequence length="451" mass="50550">MYDITIIGAGVSSVFLAYQLQKSNPHITVHIIDKGKQLEGRICSLDKGEPTCHCEVCPKYFGFAGLGKSEGKFNYTNDFGGHLGEKIGYKRAYILMKEVDHILCLYGANQVELYSTKDVYLEEKARKHGLEILSTEVRHLGTVLASKIFQQLYLSLREVSFTFETDIHSITKQTNGFALSTNKGTFKTKKLVLATGMSGSDWMQKQASDLGIPPAKTRVDLGLRIEMSRKQMAPLLKTTFETKLRYRGEDFQATTYCMNPGGRVIRKYQNGLVMADGQNYREKGEPTDNLNFSLFVPKYFDRYEEATIYAQSIIQKINQGKGRLVVQRLGDLRKKQATFIGDLQNNSIIPSLTHIEAGNIKNEVPELYIRAFLEMASSLESLVGEPLLDDTLLYAIDAKFYEAMIETNEQFETSIPDLFLIGDCSGVTHSLSQAAASGLFLGKYLSNNCTE</sequence>
<dbReference type="PANTHER" id="PTHR43106">
    <property type="entry name" value="DEHYDROGENASE-RELATED"/>
    <property type="match status" value="1"/>
</dbReference>
<name>A0ABY9JV29_9BACI</name>